<evidence type="ECO:0000313" key="2">
    <source>
        <dbReference type="Proteomes" id="UP000606991"/>
    </source>
</evidence>
<comment type="caution">
    <text evidence="1">The sequence shown here is derived from an EMBL/GenBank/DDBJ whole genome shotgun (WGS) entry which is preliminary data.</text>
</comment>
<dbReference type="Proteomes" id="UP000606991">
    <property type="component" value="Unassembled WGS sequence"/>
</dbReference>
<accession>A0A934MZN5</accession>
<reference evidence="1 2" key="1">
    <citation type="submission" date="2020-10" db="EMBL/GenBank/DDBJ databases">
        <title>Ca. Dormibacterota MAGs.</title>
        <authorList>
            <person name="Montgomery K."/>
        </authorList>
    </citation>
    <scope>NUCLEOTIDE SEQUENCE [LARGE SCALE GENOMIC DNA]</scope>
    <source>
        <strain evidence="1">SC8812_S17_18</strain>
    </source>
</reference>
<dbReference type="RefSeq" id="WP_337311491.1">
    <property type="nucleotide sequence ID" value="NZ_JAEKNS010000085.1"/>
</dbReference>
<sequence>MNAPSDLSGYRRATARPGVAATRLPIIGGRPTPDTNKRTPLLFDDIAIVPPRESGHEPARVSRGA</sequence>
<name>A0A934MZN5_9BACT</name>
<protein>
    <submittedName>
        <fullName evidence="1">Uncharacterized protein</fullName>
    </submittedName>
</protein>
<gene>
    <name evidence="1" type="ORF">JF886_08510</name>
</gene>
<organism evidence="1 2">
    <name type="scientific">Candidatus Aeolococcus gillhamiae</name>
    <dbReference type="NCBI Taxonomy" id="3127015"/>
    <lineage>
        <taxon>Bacteria</taxon>
        <taxon>Bacillati</taxon>
        <taxon>Candidatus Dormiibacterota</taxon>
        <taxon>Candidatus Dormibacteria</taxon>
        <taxon>Candidatus Aeolococcales</taxon>
        <taxon>Candidatus Aeolococcaceae</taxon>
        <taxon>Candidatus Aeolococcus</taxon>
    </lineage>
</organism>
<dbReference type="EMBL" id="JAEKNS010000085">
    <property type="protein sequence ID" value="MBJ7594890.1"/>
    <property type="molecule type" value="Genomic_DNA"/>
</dbReference>
<dbReference type="AlphaFoldDB" id="A0A934MZN5"/>
<evidence type="ECO:0000313" key="1">
    <source>
        <dbReference type="EMBL" id="MBJ7594890.1"/>
    </source>
</evidence>
<proteinExistence type="predicted"/>